<accession>A0ABN9EIL4</accession>
<comment type="caution">
    <text evidence="2">The sequence shown here is derived from an EMBL/GenBank/DDBJ whole genome shotgun (WGS) entry which is preliminary data.</text>
</comment>
<feature type="non-terminal residue" evidence="2">
    <location>
        <position position="257"/>
    </location>
</feature>
<sequence>MAERNSTSWSKKVVAFCTNPRSFLSSITAESFLDDLLKDLKSESLNEQTKVLMLNLLLEFPTTLCPEKAAGELTAEILINILQQMSTSVKSISLRCHLLLAIETVLITTDNFNCNCKVAQDFASFLMHLISDINDKKQGSSNRPVRIMACECLRELEYCYPGLLSQRLEHLYTMQQQEITSAHQSYTLLYSVTLKNAIQILAQKEGPSNGTLKQMLTSNDSFLWSATKDMKELQPSSGEQLFLLPSNNETKELKSIL</sequence>
<dbReference type="PANTHER" id="PTHR34033">
    <property type="entry name" value="AP-5 COMPLEX SUBUNIT BETA-1"/>
    <property type="match status" value="1"/>
</dbReference>
<name>A0ABN9EIL4_9NEOB</name>
<dbReference type="InterPro" id="IPR038741">
    <property type="entry name" value="AP5B1"/>
</dbReference>
<dbReference type="EMBL" id="CATNWA010015560">
    <property type="protein sequence ID" value="CAI9584547.1"/>
    <property type="molecule type" value="Genomic_DNA"/>
</dbReference>
<keyword evidence="3" id="KW-1185">Reference proteome</keyword>
<dbReference type="InterPro" id="IPR016024">
    <property type="entry name" value="ARM-type_fold"/>
</dbReference>
<evidence type="ECO:0000313" key="3">
    <source>
        <dbReference type="Proteomes" id="UP001162483"/>
    </source>
</evidence>
<organism evidence="2 3">
    <name type="scientific">Staurois parvus</name>
    <dbReference type="NCBI Taxonomy" id="386267"/>
    <lineage>
        <taxon>Eukaryota</taxon>
        <taxon>Metazoa</taxon>
        <taxon>Chordata</taxon>
        <taxon>Craniata</taxon>
        <taxon>Vertebrata</taxon>
        <taxon>Euteleostomi</taxon>
        <taxon>Amphibia</taxon>
        <taxon>Batrachia</taxon>
        <taxon>Anura</taxon>
        <taxon>Neobatrachia</taxon>
        <taxon>Ranoidea</taxon>
        <taxon>Ranidae</taxon>
        <taxon>Staurois</taxon>
    </lineage>
</organism>
<dbReference type="SUPFAM" id="SSF48371">
    <property type="entry name" value="ARM repeat"/>
    <property type="match status" value="1"/>
</dbReference>
<proteinExistence type="predicted"/>
<gene>
    <name evidence="2" type="ORF">SPARVUS_LOCUS10048696</name>
</gene>
<reference evidence="2" key="1">
    <citation type="submission" date="2023-05" db="EMBL/GenBank/DDBJ databases">
        <authorList>
            <person name="Stuckert A."/>
        </authorList>
    </citation>
    <scope>NUCLEOTIDE SEQUENCE</scope>
</reference>
<evidence type="ECO:0000313" key="2">
    <source>
        <dbReference type="EMBL" id="CAI9584547.1"/>
    </source>
</evidence>
<protein>
    <recommendedName>
        <fullName evidence="1">AP-5 complex subunit beta-1 N-terminal domain-containing protein</fullName>
    </recommendedName>
</protein>
<dbReference type="PANTHER" id="PTHR34033:SF1">
    <property type="entry name" value="AP-5 COMPLEX SUBUNIT BETA-1"/>
    <property type="match status" value="1"/>
</dbReference>
<dbReference type="Pfam" id="PF21587">
    <property type="entry name" value="AP5B1_N"/>
    <property type="match status" value="1"/>
</dbReference>
<evidence type="ECO:0000259" key="1">
    <source>
        <dbReference type="Pfam" id="PF21587"/>
    </source>
</evidence>
<dbReference type="InterPro" id="IPR048978">
    <property type="entry name" value="AP5B1_N"/>
</dbReference>
<dbReference type="Proteomes" id="UP001162483">
    <property type="component" value="Unassembled WGS sequence"/>
</dbReference>
<feature type="domain" description="AP-5 complex subunit beta-1 N-terminal" evidence="1">
    <location>
        <begin position="35"/>
        <end position="106"/>
    </location>
</feature>